<feature type="region of interest" description="Disordered" evidence="13">
    <location>
        <begin position="139"/>
        <end position="160"/>
    </location>
</feature>
<dbReference type="PANTHER" id="PTHR23404">
    <property type="entry name" value="MOLYBDOPTERIN SYNTHASE RELATED"/>
    <property type="match status" value="1"/>
</dbReference>
<evidence type="ECO:0000256" key="2">
    <source>
        <dbReference type="ARBA" id="ARBA00005426"/>
    </source>
</evidence>
<evidence type="ECO:0000313" key="14">
    <source>
        <dbReference type="EMBL" id="PIO97143.1"/>
    </source>
</evidence>
<dbReference type="Proteomes" id="UP000231070">
    <property type="component" value="Unassembled WGS sequence"/>
</dbReference>
<evidence type="ECO:0000256" key="11">
    <source>
        <dbReference type="ARBA" id="ARBA00032474"/>
    </source>
</evidence>
<protein>
    <recommendedName>
        <fullName evidence="4">Molybdopterin synthase catalytic subunit</fullName>
        <ecNumber evidence="3">2.8.1.12</ecNumber>
    </recommendedName>
    <alternativeName>
        <fullName evidence="10">MPT synthase subunit 2</fullName>
    </alternativeName>
    <alternativeName>
        <fullName evidence="8">Molybdenum cofactor biosynthesis protein E</fullName>
    </alternativeName>
    <alternativeName>
        <fullName evidence="9">Molybdopterin-converting factor large subunit</fullName>
    </alternativeName>
    <alternativeName>
        <fullName evidence="11">Molybdopterin-converting factor subunit 2</fullName>
    </alternativeName>
</protein>
<organism evidence="14 15">
    <name type="scientific">Pleomorphomonas carboxyditropha</name>
    <dbReference type="NCBI Taxonomy" id="2023338"/>
    <lineage>
        <taxon>Bacteria</taxon>
        <taxon>Pseudomonadati</taxon>
        <taxon>Pseudomonadota</taxon>
        <taxon>Alphaproteobacteria</taxon>
        <taxon>Hyphomicrobiales</taxon>
        <taxon>Pleomorphomonadaceae</taxon>
        <taxon>Pleomorphomonas</taxon>
    </lineage>
</organism>
<evidence type="ECO:0000256" key="6">
    <source>
        <dbReference type="ARBA" id="ARBA00025448"/>
    </source>
</evidence>
<dbReference type="EC" id="2.8.1.12" evidence="3"/>
<evidence type="ECO:0000313" key="15">
    <source>
        <dbReference type="Proteomes" id="UP000231070"/>
    </source>
</evidence>
<dbReference type="InterPro" id="IPR036563">
    <property type="entry name" value="MoaE_sf"/>
</dbReference>
<proteinExistence type="inferred from homology"/>
<dbReference type="RefSeq" id="WP_100082658.1">
    <property type="nucleotide sequence ID" value="NZ_NQVN01000021.1"/>
</dbReference>
<evidence type="ECO:0000256" key="4">
    <source>
        <dbReference type="ARBA" id="ARBA00013858"/>
    </source>
</evidence>
<accession>A0A2G9WR35</accession>
<evidence type="ECO:0000256" key="3">
    <source>
        <dbReference type="ARBA" id="ARBA00011950"/>
    </source>
</evidence>
<dbReference type="Pfam" id="PF02391">
    <property type="entry name" value="MoaE"/>
    <property type="match status" value="1"/>
</dbReference>
<evidence type="ECO:0000256" key="7">
    <source>
        <dbReference type="ARBA" id="ARBA00026066"/>
    </source>
</evidence>
<comment type="caution">
    <text evidence="14">The sequence shown here is derived from an EMBL/GenBank/DDBJ whole genome shotgun (WGS) entry which is preliminary data.</text>
</comment>
<sequence>MDAGSSRIAVRVGPDDFDVGAEIAALQAGDPAVGAVASFVGYCRDEGGRLAALELEYYPGMAEAEIGRVAREAAGRWPLLAITVIHRAGRIRPGERIVLVAVSSSHRAAAFSACDYVMDFLKTRAPFWKKEHLAAGDEGGWVDAKPEDEARAGRWKGKTD</sequence>
<comment type="similarity">
    <text evidence="2">Belongs to the MoaE family.</text>
</comment>
<gene>
    <name evidence="14" type="ORF">CJ014_21990</name>
</gene>
<evidence type="ECO:0000256" key="9">
    <source>
        <dbReference type="ARBA" id="ARBA00030407"/>
    </source>
</evidence>
<feature type="compositionally biased region" description="Basic and acidic residues" evidence="13">
    <location>
        <begin position="144"/>
        <end position="160"/>
    </location>
</feature>
<evidence type="ECO:0000256" key="8">
    <source>
        <dbReference type="ARBA" id="ARBA00029745"/>
    </source>
</evidence>
<evidence type="ECO:0000256" key="1">
    <source>
        <dbReference type="ARBA" id="ARBA00005046"/>
    </source>
</evidence>
<keyword evidence="5" id="KW-0501">Molybdenum cofactor biosynthesis</keyword>
<reference evidence="14 15" key="1">
    <citation type="submission" date="2017-08" db="EMBL/GenBank/DDBJ databases">
        <title>Pleomorphomonas carboxidotrophicus sp. nov., a new mesophilic hydrogenogenic carboxidotroph.</title>
        <authorList>
            <person name="Esquivel-Elizondo S."/>
            <person name="Krajmalnik-Brown R."/>
            <person name="Maldonado J."/>
        </authorList>
    </citation>
    <scope>NUCLEOTIDE SEQUENCE [LARGE SCALE GENOMIC DNA]</scope>
    <source>
        <strain evidence="14 15">SVCO-16</strain>
    </source>
</reference>
<dbReference type="EMBL" id="NQVN01000021">
    <property type="protein sequence ID" value="PIO97143.1"/>
    <property type="molecule type" value="Genomic_DNA"/>
</dbReference>
<dbReference type="InterPro" id="IPR003448">
    <property type="entry name" value="Mopterin_biosynth_MoaE"/>
</dbReference>
<evidence type="ECO:0000256" key="5">
    <source>
        <dbReference type="ARBA" id="ARBA00023150"/>
    </source>
</evidence>
<dbReference type="OrthoDB" id="9803224at2"/>
<comment type="catalytic activity">
    <reaction evidence="12">
        <text>2 [molybdopterin-synthase sulfur-carrier protein]-C-terminal-Gly-aminoethanethioate + cyclic pyranopterin phosphate + H2O = molybdopterin + 2 [molybdopterin-synthase sulfur-carrier protein]-C-terminal Gly-Gly + 2 H(+)</text>
        <dbReference type="Rhea" id="RHEA:26333"/>
        <dbReference type="Rhea" id="RHEA-COMP:12202"/>
        <dbReference type="Rhea" id="RHEA-COMP:19907"/>
        <dbReference type="ChEBI" id="CHEBI:15377"/>
        <dbReference type="ChEBI" id="CHEBI:15378"/>
        <dbReference type="ChEBI" id="CHEBI:58698"/>
        <dbReference type="ChEBI" id="CHEBI:59648"/>
        <dbReference type="ChEBI" id="CHEBI:90778"/>
        <dbReference type="ChEBI" id="CHEBI:232372"/>
        <dbReference type="EC" id="2.8.1.12"/>
    </reaction>
</comment>
<comment type="function">
    <text evidence="6">Converts molybdopterin precursor Z into molybdopterin. This requires the incorporation of two sulfur atoms into precursor Z to generate a dithiolene group. The sulfur is provided by MoaD.</text>
</comment>
<dbReference type="AlphaFoldDB" id="A0A2G9WR35"/>
<dbReference type="UniPathway" id="UPA00344"/>
<dbReference type="SUPFAM" id="SSF54690">
    <property type="entry name" value="Molybdopterin synthase subunit MoaE"/>
    <property type="match status" value="1"/>
</dbReference>
<keyword evidence="15" id="KW-1185">Reference proteome</keyword>
<dbReference type="GO" id="GO:0030366">
    <property type="term" value="F:molybdopterin synthase activity"/>
    <property type="evidence" value="ECO:0007669"/>
    <property type="project" value="UniProtKB-EC"/>
</dbReference>
<evidence type="ECO:0000256" key="12">
    <source>
        <dbReference type="ARBA" id="ARBA00049878"/>
    </source>
</evidence>
<dbReference type="GO" id="GO:0006777">
    <property type="term" value="P:Mo-molybdopterin cofactor biosynthetic process"/>
    <property type="evidence" value="ECO:0007669"/>
    <property type="project" value="UniProtKB-KW"/>
</dbReference>
<evidence type="ECO:0000256" key="10">
    <source>
        <dbReference type="ARBA" id="ARBA00030781"/>
    </source>
</evidence>
<dbReference type="Gene3D" id="3.90.1170.40">
    <property type="entry name" value="Molybdopterin biosynthesis MoaE subunit"/>
    <property type="match status" value="1"/>
</dbReference>
<comment type="pathway">
    <text evidence="1">Cofactor biosynthesis; molybdopterin biosynthesis.</text>
</comment>
<name>A0A2G9WR35_9HYPH</name>
<dbReference type="CDD" id="cd00756">
    <property type="entry name" value="MoaE"/>
    <property type="match status" value="1"/>
</dbReference>
<comment type="subunit">
    <text evidence="7">Heterotetramer of 2 MoaD subunits and 2 MoaE subunits. Also stable as homodimer. The enzyme changes between these two forms during catalysis.</text>
</comment>
<evidence type="ECO:0000256" key="13">
    <source>
        <dbReference type="SAM" id="MobiDB-lite"/>
    </source>
</evidence>